<evidence type="ECO:0000256" key="11">
    <source>
        <dbReference type="HAMAP-Rule" id="MF_00815"/>
    </source>
</evidence>
<dbReference type="CDD" id="cd12151">
    <property type="entry name" value="F1-ATPase_gamma"/>
    <property type="match status" value="1"/>
</dbReference>
<dbReference type="InterPro" id="IPR035968">
    <property type="entry name" value="ATP_synth_F1_ATPase_gsu"/>
</dbReference>
<dbReference type="Pfam" id="PF00231">
    <property type="entry name" value="ATP-synt"/>
    <property type="match status" value="1"/>
</dbReference>
<keyword evidence="13" id="KW-1185">Reference proteome</keyword>
<dbReference type="PROSITE" id="PS00153">
    <property type="entry name" value="ATPASE_GAMMA"/>
    <property type="match status" value="1"/>
</dbReference>
<dbReference type="Gene3D" id="1.10.287.80">
    <property type="entry name" value="ATP synthase, gamma subunit, helix hairpin domain"/>
    <property type="match status" value="1"/>
</dbReference>
<evidence type="ECO:0000256" key="5">
    <source>
        <dbReference type="ARBA" id="ARBA00022781"/>
    </source>
</evidence>
<comment type="similarity">
    <text evidence="3 11">Belongs to the ATPase gamma chain family.</text>
</comment>
<dbReference type="OrthoDB" id="9812769at2"/>
<evidence type="ECO:0000256" key="2">
    <source>
        <dbReference type="ARBA" id="ARBA00004170"/>
    </source>
</evidence>
<protein>
    <recommendedName>
        <fullName evidence="11">ATP synthase gamma chain</fullName>
    </recommendedName>
    <alternativeName>
        <fullName evidence="11">ATP synthase F1 sector gamma subunit</fullName>
    </alternativeName>
    <alternativeName>
        <fullName evidence="11">F-ATPase gamma subunit</fullName>
    </alternativeName>
</protein>
<evidence type="ECO:0000256" key="3">
    <source>
        <dbReference type="ARBA" id="ARBA00007681"/>
    </source>
</evidence>
<reference evidence="12 13" key="1">
    <citation type="submission" date="2018-05" db="EMBL/GenBank/DDBJ databases">
        <title>Marinifilum breve JC075T sp. nov., a marine bacterium isolated from Yongle Blue Hole in the South China Sea.</title>
        <authorList>
            <person name="Fu T."/>
        </authorList>
    </citation>
    <scope>NUCLEOTIDE SEQUENCE [LARGE SCALE GENOMIC DNA]</scope>
    <source>
        <strain evidence="12 13">JC075</strain>
    </source>
</reference>
<dbReference type="GO" id="GO:0005886">
    <property type="term" value="C:plasma membrane"/>
    <property type="evidence" value="ECO:0007669"/>
    <property type="project" value="UniProtKB-SubCell"/>
</dbReference>
<proteinExistence type="inferred from homology"/>
<dbReference type="AlphaFoldDB" id="A0A2V3ZS51"/>
<evidence type="ECO:0000256" key="1">
    <source>
        <dbReference type="ARBA" id="ARBA00003456"/>
    </source>
</evidence>
<sequence>MANLKEIRTRISSVQKTKQVTAAMKMVSAAKLKKAQDAIVQIRPYADKLHEILSNLTGSLNPDDNLYGVQRKADKILLIAITSNKGLCGAFNANVIKQINVLTEGIYADQNQKGHVDVLCIGKQANEILKKTHKVIGERNSLYDDLSFENVSALAESIMAEFVEGKYDKVELVYNQFKNAGVQILTTEQFLPVQHEEEENNVQADYIFEPNKEEIVQDLIPKSLKTQFFKAMLDSFASEHGARMTAMHKATDNASDLLQDLNLTYNKARQAAITNEILEIVSGANALAQ</sequence>
<evidence type="ECO:0000256" key="4">
    <source>
        <dbReference type="ARBA" id="ARBA00022448"/>
    </source>
</evidence>
<keyword evidence="5 11" id="KW-0375">Hydrogen ion transport</keyword>
<evidence type="ECO:0000256" key="10">
    <source>
        <dbReference type="ARBA" id="ARBA00060385"/>
    </source>
</evidence>
<dbReference type="PRINTS" id="PR00126">
    <property type="entry name" value="ATPASEGAMMA"/>
</dbReference>
<dbReference type="FunFam" id="1.10.287.80:FF:000003">
    <property type="entry name" value="ATP synthase gamma chain, chloroplastic"/>
    <property type="match status" value="1"/>
</dbReference>
<dbReference type="PANTHER" id="PTHR11693:SF22">
    <property type="entry name" value="ATP SYNTHASE SUBUNIT GAMMA, MITOCHONDRIAL"/>
    <property type="match status" value="1"/>
</dbReference>
<keyword evidence="11" id="KW-1003">Cell membrane</keyword>
<dbReference type="GO" id="GO:0046933">
    <property type="term" value="F:proton-transporting ATP synthase activity, rotational mechanism"/>
    <property type="evidence" value="ECO:0007669"/>
    <property type="project" value="UniProtKB-UniRule"/>
</dbReference>
<comment type="subunit">
    <text evidence="11">F-type ATPases have 2 components, CF(1) - the catalytic core - and CF(0) - the membrane proton channel. CF(1) has five subunits: alpha(3), beta(3), gamma(1), delta(1), epsilon(1). CF(0) has three main subunits: a, b and c.</text>
</comment>
<comment type="caution">
    <text evidence="12">The sequence shown here is derived from an EMBL/GenBank/DDBJ whole genome shotgun (WGS) entry which is preliminary data.</text>
</comment>
<organism evidence="12 13">
    <name type="scientific">Marinifilum breve</name>
    <dbReference type="NCBI Taxonomy" id="2184082"/>
    <lineage>
        <taxon>Bacteria</taxon>
        <taxon>Pseudomonadati</taxon>
        <taxon>Bacteroidota</taxon>
        <taxon>Bacteroidia</taxon>
        <taxon>Marinilabiliales</taxon>
        <taxon>Marinifilaceae</taxon>
    </lineage>
</organism>
<dbReference type="HAMAP" id="MF_00815">
    <property type="entry name" value="ATP_synth_gamma_bact"/>
    <property type="match status" value="1"/>
</dbReference>
<dbReference type="NCBIfam" id="TIGR01146">
    <property type="entry name" value="ATPsyn_F1gamma"/>
    <property type="match status" value="1"/>
</dbReference>
<dbReference type="GO" id="GO:0042777">
    <property type="term" value="P:proton motive force-driven plasma membrane ATP synthesis"/>
    <property type="evidence" value="ECO:0007669"/>
    <property type="project" value="UniProtKB-UniRule"/>
</dbReference>
<evidence type="ECO:0000313" key="13">
    <source>
        <dbReference type="Proteomes" id="UP000248079"/>
    </source>
</evidence>
<dbReference type="GO" id="GO:0005524">
    <property type="term" value="F:ATP binding"/>
    <property type="evidence" value="ECO:0007669"/>
    <property type="project" value="UniProtKB-UniRule"/>
</dbReference>
<keyword evidence="7 11" id="KW-0472">Membrane</keyword>
<dbReference type="Proteomes" id="UP000248079">
    <property type="component" value="Unassembled WGS sequence"/>
</dbReference>
<evidence type="ECO:0000313" key="12">
    <source>
        <dbReference type="EMBL" id="PXX97031.1"/>
    </source>
</evidence>
<evidence type="ECO:0000256" key="8">
    <source>
        <dbReference type="ARBA" id="ARBA00023196"/>
    </source>
</evidence>
<dbReference type="InterPro" id="IPR000131">
    <property type="entry name" value="ATP_synth_F1_gsu"/>
</dbReference>
<dbReference type="PANTHER" id="PTHR11693">
    <property type="entry name" value="ATP SYNTHASE GAMMA CHAIN"/>
    <property type="match status" value="1"/>
</dbReference>
<keyword evidence="4 11" id="KW-0813">Transport</keyword>
<dbReference type="InterPro" id="IPR023632">
    <property type="entry name" value="ATP_synth_F1_gsu_CS"/>
</dbReference>
<gene>
    <name evidence="11 12" type="primary">atpG</name>
    <name evidence="12" type="ORF">DF185_18580</name>
</gene>
<name>A0A2V3ZS51_9BACT</name>
<evidence type="ECO:0000256" key="7">
    <source>
        <dbReference type="ARBA" id="ARBA00023136"/>
    </source>
</evidence>
<keyword evidence="9 11" id="KW-0066">ATP synthesis</keyword>
<dbReference type="RefSeq" id="WP_110362434.1">
    <property type="nucleotide sequence ID" value="NZ_QFLI01000010.1"/>
</dbReference>
<dbReference type="Gene3D" id="3.40.1380.10">
    <property type="match status" value="1"/>
</dbReference>
<dbReference type="GO" id="GO:0045259">
    <property type="term" value="C:proton-transporting ATP synthase complex"/>
    <property type="evidence" value="ECO:0007669"/>
    <property type="project" value="UniProtKB-KW"/>
</dbReference>
<keyword evidence="6 11" id="KW-0406">Ion transport</keyword>
<evidence type="ECO:0000256" key="9">
    <source>
        <dbReference type="ARBA" id="ARBA00023310"/>
    </source>
</evidence>
<dbReference type="EMBL" id="QFLI01000010">
    <property type="protein sequence ID" value="PXX97031.1"/>
    <property type="molecule type" value="Genomic_DNA"/>
</dbReference>
<evidence type="ECO:0000256" key="6">
    <source>
        <dbReference type="ARBA" id="ARBA00023065"/>
    </source>
</evidence>
<comment type="function">
    <text evidence="1 11">Produces ATP from ADP in the presence of a proton gradient across the membrane. The gamma chain is believed to be important in regulating ATPase activity and the flow of protons through the CF(0) complex.</text>
</comment>
<accession>A0A2V3ZS51</accession>
<comment type="subcellular location">
    <subcellularLocation>
        <location evidence="11">Cell membrane</location>
        <topology evidence="11">Peripheral membrane protein</topology>
    </subcellularLocation>
    <subcellularLocation>
        <location evidence="2">Membrane</location>
        <topology evidence="2">Peripheral membrane protein</topology>
    </subcellularLocation>
    <subcellularLocation>
        <location evidence="10">Thylakoid</location>
    </subcellularLocation>
</comment>
<dbReference type="GO" id="GO:0009579">
    <property type="term" value="C:thylakoid"/>
    <property type="evidence" value="ECO:0007669"/>
    <property type="project" value="UniProtKB-SubCell"/>
</dbReference>
<keyword evidence="8 11" id="KW-0139">CF(1)</keyword>
<dbReference type="SUPFAM" id="SSF52943">
    <property type="entry name" value="ATP synthase (F1-ATPase), gamma subunit"/>
    <property type="match status" value="1"/>
</dbReference>